<protein>
    <submittedName>
        <fullName evidence="3">Outer membrane protein assembly factor BamB</fullName>
    </submittedName>
</protein>
<dbReference type="PANTHER" id="PTHR34512:SF30">
    <property type="entry name" value="OUTER MEMBRANE PROTEIN ASSEMBLY FACTOR BAMB"/>
    <property type="match status" value="1"/>
</dbReference>
<evidence type="ECO:0000313" key="3">
    <source>
        <dbReference type="EMBL" id="QHM72045.1"/>
    </source>
</evidence>
<dbReference type="InterPro" id="IPR018391">
    <property type="entry name" value="PQQ_b-propeller_rpt"/>
</dbReference>
<proteinExistence type="predicted"/>
<name>A0A6P1Q2G7_9GAMM</name>
<feature type="domain" description="Pyrrolo-quinoline quinone repeat" evidence="2">
    <location>
        <begin position="78"/>
        <end position="174"/>
    </location>
</feature>
<evidence type="ECO:0000313" key="4">
    <source>
        <dbReference type="Proteomes" id="UP000464053"/>
    </source>
</evidence>
<gene>
    <name evidence="3" type="primary">bamB_2</name>
    <name evidence="3" type="ORF">C7M51_02344</name>
</gene>
<keyword evidence="4" id="KW-1185">Reference proteome</keyword>
<sequence length="197" mass="20910">MELRKYLLPGLISVTLLSGCSLFSGEEDVVKMAPLPKVENQFDPQEIWSTSVGDGIGDFHSNLHPAWQADTVYAADRFGIVKALNAIDGKQKWKVNLSTDNGFFSKNTSALLSGGVTAAGEHIYIGSERAQVYALNSEDGSIAWQTNVAGEALSRPVVSDGLVLIHTSNGMLQGAGSEQRCGEMDGKSGHAGTLAAR</sequence>
<dbReference type="InterPro" id="IPR011047">
    <property type="entry name" value="Quinoprotein_ADH-like_sf"/>
</dbReference>
<dbReference type="Gene3D" id="2.40.128.630">
    <property type="match status" value="1"/>
</dbReference>
<reference evidence="3 4" key="1">
    <citation type="submission" date="2018-03" db="EMBL/GenBank/DDBJ databases">
        <title>Pantoea intestinalis SRCM103226 isolated form the mealworm.</title>
        <authorList>
            <person name="Jeong D.-Y."/>
            <person name="Kim J.W."/>
        </authorList>
    </citation>
    <scope>NUCLEOTIDE SEQUENCE [LARGE SCALE GENOMIC DNA]</scope>
    <source>
        <strain evidence="3 4">SRCM103226</strain>
    </source>
</reference>
<dbReference type="SUPFAM" id="SSF50998">
    <property type="entry name" value="Quinoprotein alcohol dehydrogenase-like"/>
    <property type="match status" value="1"/>
</dbReference>
<dbReference type="PANTHER" id="PTHR34512">
    <property type="entry name" value="CELL SURFACE PROTEIN"/>
    <property type="match status" value="1"/>
</dbReference>
<dbReference type="SMART" id="SM00564">
    <property type="entry name" value="PQQ"/>
    <property type="match status" value="2"/>
</dbReference>
<feature type="region of interest" description="Disordered" evidence="1">
    <location>
        <begin position="175"/>
        <end position="197"/>
    </location>
</feature>
<accession>A0A6P1Q2G7</accession>
<dbReference type="Proteomes" id="UP000464053">
    <property type="component" value="Chromosome"/>
</dbReference>
<dbReference type="PROSITE" id="PS51257">
    <property type="entry name" value="PROKAR_LIPOPROTEIN"/>
    <property type="match status" value="1"/>
</dbReference>
<organism evidence="3 4">
    <name type="scientific">Mixta intestinalis</name>
    <dbReference type="NCBI Taxonomy" id="1615494"/>
    <lineage>
        <taxon>Bacteria</taxon>
        <taxon>Pseudomonadati</taxon>
        <taxon>Pseudomonadota</taxon>
        <taxon>Gammaproteobacteria</taxon>
        <taxon>Enterobacterales</taxon>
        <taxon>Erwiniaceae</taxon>
        <taxon>Mixta</taxon>
    </lineage>
</organism>
<evidence type="ECO:0000256" key="1">
    <source>
        <dbReference type="SAM" id="MobiDB-lite"/>
    </source>
</evidence>
<dbReference type="AlphaFoldDB" id="A0A6P1Q2G7"/>
<evidence type="ECO:0000259" key="2">
    <source>
        <dbReference type="Pfam" id="PF13360"/>
    </source>
</evidence>
<dbReference type="KEGG" id="mint:C7M51_02344"/>
<dbReference type="InterPro" id="IPR002372">
    <property type="entry name" value="PQQ_rpt_dom"/>
</dbReference>
<dbReference type="EMBL" id="CP028271">
    <property type="protein sequence ID" value="QHM72045.1"/>
    <property type="molecule type" value="Genomic_DNA"/>
</dbReference>
<dbReference type="Pfam" id="PF13360">
    <property type="entry name" value="PQQ_2"/>
    <property type="match status" value="1"/>
</dbReference>